<feature type="coiled-coil region" evidence="9">
    <location>
        <begin position="5"/>
        <end position="39"/>
    </location>
</feature>
<feature type="region of interest" description="Disordered" evidence="10">
    <location>
        <begin position="366"/>
        <end position="391"/>
    </location>
</feature>
<dbReference type="STRING" id="1344416.A0A139AL24"/>
<keyword evidence="4" id="KW-0853">WD repeat</keyword>
<evidence type="ECO:0000256" key="10">
    <source>
        <dbReference type="SAM" id="MobiDB-lite"/>
    </source>
</evidence>
<dbReference type="OrthoDB" id="10250769at2759"/>
<keyword evidence="5" id="KW-0677">Repeat</keyword>
<feature type="compositionally biased region" description="Polar residues" evidence="10">
    <location>
        <begin position="535"/>
        <end position="545"/>
    </location>
</feature>
<keyword evidence="8" id="KW-0966">Cell projection</keyword>
<keyword evidence="7" id="KW-0206">Cytoskeleton</keyword>
<proteinExistence type="predicted"/>
<dbReference type="PANTHER" id="PTHR14885:SF3">
    <property type="entry name" value="CILIA- AND FLAGELLA-ASSOCIATED PROTEIN 44"/>
    <property type="match status" value="1"/>
</dbReference>
<evidence type="ECO:0000256" key="9">
    <source>
        <dbReference type="SAM" id="Coils"/>
    </source>
</evidence>
<keyword evidence="6 9" id="KW-0175">Coiled coil</keyword>
<keyword evidence="3" id="KW-0963">Cytoplasm</keyword>
<organism evidence="11 12">
    <name type="scientific">Gonapodya prolifera (strain JEL478)</name>
    <name type="common">Monoblepharis prolifera</name>
    <dbReference type="NCBI Taxonomy" id="1344416"/>
    <lineage>
        <taxon>Eukaryota</taxon>
        <taxon>Fungi</taxon>
        <taxon>Fungi incertae sedis</taxon>
        <taxon>Chytridiomycota</taxon>
        <taxon>Chytridiomycota incertae sedis</taxon>
        <taxon>Monoblepharidomycetes</taxon>
        <taxon>Monoblepharidales</taxon>
        <taxon>Gonapodyaceae</taxon>
        <taxon>Gonapodya</taxon>
    </lineage>
</organism>
<dbReference type="EMBL" id="KQ965746">
    <property type="protein sequence ID" value="KXS17487.1"/>
    <property type="molecule type" value="Genomic_DNA"/>
</dbReference>
<dbReference type="GO" id="GO:0005929">
    <property type="term" value="C:cilium"/>
    <property type="evidence" value="ECO:0007669"/>
    <property type="project" value="UniProtKB-SubCell"/>
</dbReference>
<evidence type="ECO:0000256" key="2">
    <source>
        <dbReference type="ARBA" id="ARBA00004245"/>
    </source>
</evidence>
<evidence type="ECO:0000256" key="4">
    <source>
        <dbReference type="ARBA" id="ARBA00022574"/>
    </source>
</evidence>
<evidence type="ECO:0000256" key="6">
    <source>
        <dbReference type="ARBA" id="ARBA00023054"/>
    </source>
</evidence>
<dbReference type="PANTHER" id="PTHR14885">
    <property type="entry name" value="CILIA- AND FLAGELLA-ASSOCIATED PROTEIN 43-RELATED"/>
    <property type="match status" value="1"/>
</dbReference>
<name>A0A139AL24_GONPJ</name>
<accession>A0A139AL24</accession>
<sequence length="545" mass="60378">MQLKLSTKKAEVEDVTTRLKAINEELKLTLGENNKYEDLLTKIFKKKIKRSKVGIQMKFGVSTVVLNEWLCFSKKKNKLGANPHPGTGTSAEDDEDQMSSDSESDYESDLDEEGSDSENPEVCPSDCDPATYAKVLELRERKLDEEDILSDIQKAVETSKKEHDAILKKERSIVASYQAIEEEIQAFQTQKQQKLNEIAVVVPLRPHQLLYLDAKTYSHNSDLSQAIVFSDSGLQRLKRRIGDLQEEKADVKKQHRELKGSHVTFVRSRKEKDANLQVLNARLIDAQMLKFGREVDLERLERLGVNKTADEMRDKMEREEKERFAEVATLEARIQQMKEELTNVTKENTSRLERLLALKEQQNSLEESLGASQSNVTNNYSSPNGPASRNNDMAQLQTVTSAQMKQIDALKEEINTLSRKPYHAKPNHPPGASSAKGGKVLVHRPPPLPEISSAKKSAAHKIRFSSAGAGAENESLAYVAGSSIRVPSVHRPQAPAVLGLDSQDGMRSPEPVTNDDVGGVGGSAGAASPGDSHNPPAQINNEIAT</sequence>
<feature type="coiled-coil region" evidence="9">
    <location>
        <begin position="302"/>
        <end position="347"/>
    </location>
</feature>
<feature type="region of interest" description="Disordered" evidence="10">
    <location>
        <begin position="420"/>
        <end position="456"/>
    </location>
</feature>
<evidence type="ECO:0000313" key="12">
    <source>
        <dbReference type="Proteomes" id="UP000070544"/>
    </source>
</evidence>
<evidence type="ECO:0000256" key="8">
    <source>
        <dbReference type="ARBA" id="ARBA00023273"/>
    </source>
</evidence>
<feature type="region of interest" description="Disordered" evidence="10">
    <location>
        <begin position="495"/>
        <end position="545"/>
    </location>
</feature>
<protein>
    <submittedName>
        <fullName evidence="11">Uncharacterized protein</fullName>
    </submittedName>
</protein>
<evidence type="ECO:0000256" key="5">
    <source>
        <dbReference type="ARBA" id="ARBA00022737"/>
    </source>
</evidence>
<feature type="compositionally biased region" description="Acidic residues" evidence="10">
    <location>
        <begin position="91"/>
        <end position="119"/>
    </location>
</feature>
<evidence type="ECO:0000313" key="11">
    <source>
        <dbReference type="EMBL" id="KXS17487.1"/>
    </source>
</evidence>
<dbReference type="GO" id="GO:0005856">
    <property type="term" value="C:cytoskeleton"/>
    <property type="evidence" value="ECO:0007669"/>
    <property type="project" value="UniProtKB-SubCell"/>
</dbReference>
<evidence type="ECO:0000256" key="1">
    <source>
        <dbReference type="ARBA" id="ARBA00004138"/>
    </source>
</evidence>
<evidence type="ECO:0000256" key="7">
    <source>
        <dbReference type="ARBA" id="ARBA00023212"/>
    </source>
</evidence>
<dbReference type="Proteomes" id="UP000070544">
    <property type="component" value="Unassembled WGS sequence"/>
</dbReference>
<keyword evidence="12" id="KW-1185">Reference proteome</keyword>
<comment type="subcellular location">
    <subcellularLocation>
        <location evidence="1">Cell projection</location>
        <location evidence="1">Cilium</location>
    </subcellularLocation>
    <subcellularLocation>
        <location evidence="2">Cytoplasm</location>
        <location evidence="2">Cytoskeleton</location>
    </subcellularLocation>
</comment>
<dbReference type="AlphaFoldDB" id="A0A139AL24"/>
<feature type="coiled-coil region" evidence="9">
    <location>
        <begin position="234"/>
        <end position="261"/>
    </location>
</feature>
<reference evidence="11 12" key="1">
    <citation type="journal article" date="2015" name="Genome Biol. Evol.">
        <title>Phylogenomic analyses indicate that early fungi evolved digesting cell walls of algal ancestors of land plants.</title>
        <authorList>
            <person name="Chang Y."/>
            <person name="Wang S."/>
            <person name="Sekimoto S."/>
            <person name="Aerts A.L."/>
            <person name="Choi C."/>
            <person name="Clum A."/>
            <person name="LaButti K.M."/>
            <person name="Lindquist E.A."/>
            <person name="Yee Ngan C."/>
            <person name="Ohm R.A."/>
            <person name="Salamov A.A."/>
            <person name="Grigoriev I.V."/>
            <person name="Spatafora J.W."/>
            <person name="Berbee M.L."/>
        </authorList>
    </citation>
    <scope>NUCLEOTIDE SEQUENCE [LARGE SCALE GENOMIC DNA]</scope>
    <source>
        <strain evidence="11 12">JEL478</strain>
    </source>
</reference>
<feature type="region of interest" description="Disordered" evidence="10">
    <location>
        <begin position="80"/>
        <end position="128"/>
    </location>
</feature>
<evidence type="ECO:0000256" key="3">
    <source>
        <dbReference type="ARBA" id="ARBA00022490"/>
    </source>
</evidence>
<gene>
    <name evidence="11" type="ORF">M427DRAFT_68328</name>
</gene>